<dbReference type="InterPro" id="IPR000719">
    <property type="entry name" value="Prot_kinase_dom"/>
</dbReference>
<keyword evidence="10" id="KW-1185">Reference proteome</keyword>
<dbReference type="SMART" id="SM00220">
    <property type="entry name" value="S_TKc"/>
    <property type="match status" value="1"/>
</dbReference>
<comment type="domain">
    <text evidence="7">Contains a pseudokinase domain. The protein kinase domain is predicted to be catalytically inactive because some of the residues important for catalytic activity are substituted and it lacks the equivalent of the binding site for a peptide substrate. However, it has retained an ATP-binding site and ATP-binding is required for mRNA degradation, stimulating the activity of the PAN2 nuclease in vitro. The nucleotide-binding site is juxtaposed to the RNase active site of PAN2 in the complex and may actually bind nucleosides of a poly(A) RNA rather than ATP, feeding the poly(A)-tail to the active site of the deadenylase and thus increasing the efficiency with which this distributive enzyme degrades oligo(A) RNAs.</text>
</comment>
<accession>A0A0C3RX76</accession>
<dbReference type="Gene3D" id="1.10.287.3700">
    <property type="match status" value="1"/>
</dbReference>
<evidence type="ECO:0000256" key="3">
    <source>
        <dbReference type="ARBA" id="ARBA00022664"/>
    </source>
</evidence>
<feature type="binding site" evidence="7">
    <location>
        <begin position="260"/>
        <end position="261"/>
    </location>
    <ligand>
        <name>ATP</name>
        <dbReference type="ChEBI" id="CHEBI:30616"/>
    </ligand>
</feature>
<dbReference type="AlphaFoldDB" id="A0A0C3RX76"/>
<feature type="binding site" evidence="7">
    <location>
        <begin position="196"/>
        <end position="203"/>
    </location>
    <ligand>
        <name>ATP</name>
        <dbReference type="ChEBI" id="CHEBI:30616"/>
    </ligand>
</feature>
<dbReference type="Pfam" id="PF00069">
    <property type="entry name" value="Pkinase"/>
    <property type="match status" value="1"/>
</dbReference>
<evidence type="ECO:0000256" key="6">
    <source>
        <dbReference type="ARBA" id="ARBA00023054"/>
    </source>
</evidence>
<comment type="domain">
    <text evidence="7">The N-terminal zinc finger binds to poly(A) RNA.</text>
</comment>
<dbReference type="PANTHER" id="PTHR12272:SF11">
    <property type="entry name" value="PAN2-PAN3 DEADENYLATION COMPLEX SUBUNIT PAN3"/>
    <property type="match status" value="1"/>
</dbReference>
<comment type="subunit">
    <text evidence="7">Homodimer. Forms a heterotrimer with a catalytic subunit PAN2 to form the poly(A)-nuclease (PAN) deadenylation complex. Interacts (via PAM-2 motif) with poly(A)-binding protein PAB1 (via PABC domain), conferring substrate specificity of the enzyme complex.</text>
</comment>
<dbReference type="InterPro" id="IPR011009">
    <property type="entry name" value="Kinase-like_dom_sf"/>
</dbReference>
<proteinExistence type="inferred from homology"/>
<dbReference type="STRING" id="745531.A0A0C3RX76"/>
<evidence type="ECO:0000256" key="4">
    <source>
        <dbReference type="ARBA" id="ARBA00022741"/>
    </source>
</evidence>
<dbReference type="GO" id="GO:0005524">
    <property type="term" value="F:ATP binding"/>
    <property type="evidence" value="ECO:0007669"/>
    <property type="project" value="UniProtKB-UniRule"/>
</dbReference>
<protein>
    <recommendedName>
        <fullName evidence="7">PAN2-PAN3 deadenylation complex subunit PAN3</fullName>
    </recommendedName>
    <alternativeName>
        <fullName evidence="7">PAB1P-dependent poly(A)-specific ribonuclease</fullName>
    </alternativeName>
    <alternativeName>
        <fullName evidence="7">Poly(A)-nuclease deadenylation complex subunit 3</fullName>
        <shortName evidence="7">PAN deadenylation complex subunit 3</shortName>
    </alternativeName>
</protein>
<comment type="similarity">
    <text evidence="7">Belongs to the protein kinase superfamily. PAN3 family.</text>
</comment>
<dbReference type="GO" id="GO:0006397">
    <property type="term" value="P:mRNA processing"/>
    <property type="evidence" value="ECO:0007669"/>
    <property type="project" value="UniProtKB-KW"/>
</dbReference>
<feature type="coiled-coil region" evidence="7">
    <location>
        <begin position="357"/>
        <end position="395"/>
    </location>
</feature>
<feature type="domain" description="Protein kinase" evidence="8">
    <location>
        <begin position="118"/>
        <end position="416"/>
    </location>
</feature>
<dbReference type="Gene3D" id="1.20.5.5160">
    <property type="match status" value="1"/>
</dbReference>
<evidence type="ECO:0000256" key="1">
    <source>
        <dbReference type="ARBA" id="ARBA00004496"/>
    </source>
</evidence>
<comment type="function">
    <text evidence="7">Regulatory subunit of the poly(A)-nuclease (PAN) deadenylation complex, one of two cytoplasmic mRNA deadenylases involved in mRNA turnover. PAN specifically shortens poly(A) tails of RNA and the activity is stimulated by poly(A)-binding protein PAB1. PAN deadenylation is followed by rapid degradation of the shortened mRNA tails by the CCR4-NOT complex. Deadenylated mRNAs are then degraded by two alternative mechanisms, namely exosome-mediated 3'-5' exonucleolytic degradation, or deadenlyation-dependent mRNA decaping and subsequent 5'-3' exonucleolytic degradation by XRN1. May also be involved in post-transcriptional maturation of mRNA poly(A) tails. PAN3 acts as a positive regulator for PAN activity, recruiting the catalytic subunit PAN2 to mRNA via its interaction with RNA and with PAB1.</text>
</comment>
<keyword evidence="4 7" id="KW-0547">Nucleotide-binding</keyword>
<name>A0A0C3RX76_PHLG1</name>
<comment type="subcellular location">
    <subcellularLocation>
        <location evidence="1 7">Cytoplasm</location>
    </subcellularLocation>
</comment>
<dbReference type="HAMAP" id="MF_03181">
    <property type="entry name" value="PAN3"/>
    <property type="match status" value="1"/>
</dbReference>
<evidence type="ECO:0000256" key="7">
    <source>
        <dbReference type="HAMAP-Rule" id="MF_03181"/>
    </source>
</evidence>
<dbReference type="Gene3D" id="1.10.510.10">
    <property type="entry name" value="Transferase(Phosphotransferase) domain 1"/>
    <property type="match status" value="1"/>
</dbReference>
<dbReference type="HOGENOM" id="CLU_016423_0_1_1"/>
<evidence type="ECO:0000256" key="5">
    <source>
        <dbReference type="ARBA" id="ARBA00022840"/>
    </source>
</evidence>
<dbReference type="Pfam" id="PF18101">
    <property type="entry name" value="Pan3_CK"/>
    <property type="match status" value="1"/>
</dbReference>
<keyword evidence="5 7" id="KW-0067">ATP-binding</keyword>
<dbReference type="EMBL" id="KN840519">
    <property type="protein sequence ID" value="KIP06371.1"/>
    <property type="molecule type" value="Genomic_DNA"/>
</dbReference>
<organism evidence="9 10">
    <name type="scientific">Phlebiopsis gigantea (strain 11061_1 CR5-6)</name>
    <name type="common">White-rot fungus</name>
    <name type="synonym">Peniophora gigantea</name>
    <dbReference type="NCBI Taxonomy" id="745531"/>
    <lineage>
        <taxon>Eukaryota</taxon>
        <taxon>Fungi</taxon>
        <taxon>Dikarya</taxon>
        <taxon>Basidiomycota</taxon>
        <taxon>Agaricomycotina</taxon>
        <taxon>Agaricomycetes</taxon>
        <taxon>Polyporales</taxon>
        <taxon>Phanerochaetaceae</taxon>
        <taxon>Phlebiopsis</taxon>
    </lineage>
</organism>
<gene>
    <name evidence="7" type="primary">PAN3</name>
    <name evidence="9" type="ORF">PHLGIDRAFT_90912</name>
</gene>
<dbReference type="PROSITE" id="PS50011">
    <property type="entry name" value="PROTEIN_KINASE_DOM"/>
    <property type="match status" value="1"/>
</dbReference>
<sequence>MNGDQNLHDLADQFQALDPSMVMNPYEHMGDPQEMGYENSGGMDPFYPASQAFAREPLQYHLYTSPRPETLQNQYFIADDLREELQKRSEAVYTAPPPGLNLPDETQGYHSLMPLEVTVGERRKFGSWYSTVYKAVNSTDGFPYALRRIENFRLNTQAAFSGVETWARIKHPNVVGVKEAFTTRAFNDNSLVVVYDYHPNSETLFEAYIKPKAPQFQNGRLQAQHNRISERTLWTYIIQIASAIKAVHEMGLAVRVIDVTKVIVTGQNRCRVSSCGIVDILMFEARHDIAMLQQEDLAMFGKLIVSLCCSSLTVMNNLPKAVETAGRHYSAEVKNILMYLLTKPHKNIRHLFELMKGQMLLELDDSLKAVDCLESNLMSELENGRLVRLLCKFGFIDERPEFARDLRWSETGDRYIIKLFRDYVFHQVDEHGRPILNLSHVLTSLNKLDAGVEERIMLVSRDEQSCLVVSYREIKSCIDSAFRELTTGAAR</sequence>
<feature type="binding site" evidence="7">
    <location>
        <position position="147"/>
    </location>
    <ligand>
        <name>ATP</name>
        <dbReference type="ChEBI" id="CHEBI:30616"/>
    </ligand>
</feature>
<evidence type="ECO:0000313" key="9">
    <source>
        <dbReference type="EMBL" id="KIP06371.1"/>
    </source>
</evidence>
<dbReference type="SUPFAM" id="SSF56112">
    <property type="entry name" value="Protein kinase-like (PK-like)"/>
    <property type="match status" value="1"/>
</dbReference>
<dbReference type="GO" id="GO:0000289">
    <property type="term" value="P:nuclear-transcribed mRNA poly(A) tail shortening"/>
    <property type="evidence" value="ECO:0007669"/>
    <property type="project" value="UniProtKB-UniRule"/>
</dbReference>
<comment type="caution">
    <text evidence="7">Lacks conserved residue(s) required for the propagation of feature annotation.</text>
</comment>
<dbReference type="InterPro" id="IPR030844">
    <property type="entry name" value="PAN3"/>
</dbReference>
<comment type="domain">
    <text evidence="7">The pseudokinase domain, the coiled-coil (CC), and C-terminal knob domain (CK) form a structural unit (PKC) that forms an extensive high-affinity interaction surface for PAN2.</text>
</comment>
<evidence type="ECO:0000259" key="8">
    <source>
        <dbReference type="PROSITE" id="PS50011"/>
    </source>
</evidence>
<dbReference type="OrthoDB" id="204958at2759"/>
<dbReference type="InterPro" id="IPR041332">
    <property type="entry name" value="Pan3_CK"/>
</dbReference>
<dbReference type="GO" id="GO:0008143">
    <property type="term" value="F:poly(A) binding"/>
    <property type="evidence" value="ECO:0007669"/>
    <property type="project" value="TreeGrafter"/>
</dbReference>
<dbReference type="FunFam" id="1.10.287.3700:FF:000001">
    <property type="entry name" value="PAN2-PAN3 deadenylation complex subunit PAN3"/>
    <property type="match status" value="1"/>
</dbReference>
<evidence type="ECO:0000256" key="2">
    <source>
        <dbReference type="ARBA" id="ARBA00022490"/>
    </source>
</evidence>
<feature type="region of interest" description="Knob domain" evidence="7">
    <location>
        <begin position="396"/>
        <end position="491"/>
    </location>
</feature>
<dbReference type="PANTHER" id="PTHR12272">
    <property type="entry name" value="DEADENYLATION COMPLEX SUBUNIT PAN3"/>
    <property type="match status" value="1"/>
</dbReference>
<dbReference type="GO" id="GO:0004672">
    <property type="term" value="F:protein kinase activity"/>
    <property type="evidence" value="ECO:0007669"/>
    <property type="project" value="InterPro"/>
</dbReference>
<evidence type="ECO:0000313" key="10">
    <source>
        <dbReference type="Proteomes" id="UP000053257"/>
    </source>
</evidence>
<dbReference type="GO" id="GO:0000932">
    <property type="term" value="C:P-body"/>
    <property type="evidence" value="ECO:0007669"/>
    <property type="project" value="TreeGrafter"/>
</dbReference>
<keyword evidence="2 7" id="KW-0963">Cytoplasm</keyword>
<dbReference type="GO" id="GO:0031251">
    <property type="term" value="C:PAN complex"/>
    <property type="evidence" value="ECO:0007669"/>
    <property type="project" value="UniProtKB-UniRule"/>
</dbReference>
<dbReference type="Proteomes" id="UP000053257">
    <property type="component" value="Unassembled WGS sequence"/>
</dbReference>
<keyword evidence="3 7" id="KW-0507">mRNA processing</keyword>
<keyword evidence="6 7" id="KW-0175">Coiled coil</keyword>
<reference evidence="9 10" key="1">
    <citation type="journal article" date="2014" name="PLoS Genet.">
        <title>Analysis of the Phlebiopsis gigantea genome, transcriptome and secretome provides insight into its pioneer colonization strategies of wood.</title>
        <authorList>
            <person name="Hori C."/>
            <person name="Ishida T."/>
            <person name="Igarashi K."/>
            <person name="Samejima M."/>
            <person name="Suzuki H."/>
            <person name="Master E."/>
            <person name="Ferreira P."/>
            <person name="Ruiz-Duenas F.J."/>
            <person name="Held B."/>
            <person name="Canessa P."/>
            <person name="Larrondo L.F."/>
            <person name="Schmoll M."/>
            <person name="Druzhinina I.S."/>
            <person name="Kubicek C.P."/>
            <person name="Gaskell J.A."/>
            <person name="Kersten P."/>
            <person name="St John F."/>
            <person name="Glasner J."/>
            <person name="Sabat G."/>
            <person name="Splinter BonDurant S."/>
            <person name="Syed K."/>
            <person name="Yadav J."/>
            <person name="Mgbeahuruike A.C."/>
            <person name="Kovalchuk A."/>
            <person name="Asiegbu F.O."/>
            <person name="Lackner G."/>
            <person name="Hoffmeister D."/>
            <person name="Rencoret J."/>
            <person name="Gutierrez A."/>
            <person name="Sun H."/>
            <person name="Lindquist E."/>
            <person name="Barry K."/>
            <person name="Riley R."/>
            <person name="Grigoriev I.V."/>
            <person name="Henrissat B."/>
            <person name="Kues U."/>
            <person name="Berka R.M."/>
            <person name="Martinez A.T."/>
            <person name="Covert S.F."/>
            <person name="Blanchette R.A."/>
            <person name="Cullen D."/>
        </authorList>
    </citation>
    <scope>NUCLEOTIDE SEQUENCE [LARGE SCALE GENOMIC DNA]</scope>
    <source>
        <strain evidence="9 10">11061_1 CR5-6</strain>
    </source>
</reference>